<evidence type="ECO:0000313" key="3">
    <source>
        <dbReference type="Proteomes" id="UP000293719"/>
    </source>
</evidence>
<feature type="region of interest" description="Disordered" evidence="1">
    <location>
        <begin position="14"/>
        <end position="35"/>
    </location>
</feature>
<organism evidence="2 3">
    <name type="scientific">Roseitalea porphyridii</name>
    <dbReference type="NCBI Taxonomy" id="1852022"/>
    <lineage>
        <taxon>Bacteria</taxon>
        <taxon>Pseudomonadati</taxon>
        <taxon>Pseudomonadota</taxon>
        <taxon>Alphaproteobacteria</taxon>
        <taxon>Hyphomicrobiales</taxon>
        <taxon>Ahrensiaceae</taxon>
        <taxon>Roseitalea</taxon>
    </lineage>
</organism>
<name>A0A4P6V1I2_9HYPH</name>
<dbReference type="GeneID" id="90767194"/>
<dbReference type="EMBL" id="CP036532">
    <property type="protein sequence ID" value="QBK30509.1"/>
    <property type="molecule type" value="Genomic_DNA"/>
</dbReference>
<protein>
    <recommendedName>
        <fullName evidence="4">Flagellar protein FlgJ N-terminal domain-containing protein</fullName>
    </recommendedName>
</protein>
<feature type="compositionally biased region" description="Low complexity" evidence="1">
    <location>
        <begin position="14"/>
        <end position="23"/>
    </location>
</feature>
<accession>A0A4P6V1I2</accession>
<dbReference type="OrthoDB" id="10014880at2"/>
<evidence type="ECO:0000313" key="2">
    <source>
        <dbReference type="EMBL" id="QBK30509.1"/>
    </source>
</evidence>
<evidence type="ECO:0008006" key="4">
    <source>
        <dbReference type="Google" id="ProtNLM"/>
    </source>
</evidence>
<dbReference type="KEGG" id="rpod:E0E05_07790"/>
<evidence type="ECO:0000256" key="1">
    <source>
        <dbReference type="SAM" id="MobiDB-lite"/>
    </source>
</evidence>
<dbReference type="Proteomes" id="UP000293719">
    <property type="component" value="Chromosome"/>
</dbReference>
<gene>
    <name evidence="2" type="ORF">E0E05_07790</name>
</gene>
<dbReference type="AlphaFoldDB" id="A0A4P6V1I2"/>
<dbReference type="RefSeq" id="WP_131616200.1">
    <property type="nucleotide sequence ID" value="NZ_CP036532.1"/>
</dbReference>
<sequence>MEITALTPAAGSAAATVESAAGSREAGRADAEQWQRVQAAAQDAAVANAEPAQKGGWKQLESLLVQQMLQSMLSSEDGGFFGNELGSDYYASFMAEQFAARLSEGLDLGIASRLDRHYGPGDDR</sequence>
<reference evidence="2 3" key="1">
    <citation type="journal article" date="2017" name="Int. J. Syst. Evol. Microbiol.">
        <title>Roseitalea porphyridii gen. nov., sp. nov., isolated from a red alga, and reclassification of Hoeflea suaedae Chung et al. 2013 as Pseudohoeflea suaedae gen. nov., comb. nov.</title>
        <authorList>
            <person name="Hyeon J.W."/>
            <person name="Jeong S.E."/>
            <person name="Baek K."/>
            <person name="Jeon C.O."/>
        </authorList>
    </citation>
    <scope>NUCLEOTIDE SEQUENCE [LARGE SCALE GENOMIC DNA]</scope>
    <source>
        <strain evidence="2 3">MA7-20</strain>
    </source>
</reference>
<proteinExistence type="predicted"/>
<keyword evidence="3" id="KW-1185">Reference proteome</keyword>